<feature type="region of interest" description="Disordered" evidence="1">
    <location>
        <begin position="1"/>
        <end position="64"/>
    </location>
</feature>
<name>A3ZV53_9BACT</name>
<organism evidence="2 3">
    <name type="scientific">Blastopirellula marina DSM 3645</name>
    <dbReference type="NCBI Taxonomy" id="314230"/>
    <lineage>
        <taxon>Bacteria</taxon>
        <taxon>Pseudomonadati</taxon>
        <taxon>Planctomycetota</taxon>
        <taxon>Planctomycetia</taxon>
        <taxon>Pirellulales</taxon>
        <taxon>Pirellulaceae</taxon>
        <taxon>Blastopirellula</taxon>
    </lineage>
</organism>
<dbReference type="STRING" id="314230.DSM3645_04048"/>
<comment type="caution">
    <text evidence="2">The sequence shown here is derived from an EMBL/GenBank/DDBJ whole genome shotgun (WGS) entry which is preliminary data.</text>
</comment>
<feature type="region of interest" description="Disordered" evidence="1">
    <location>
        <begin position="83"/>
        <end position="113"/>
    </location>
</feature>
<sequence>MAPRPLQLRHEKRTPPRTSEKRAGASSRKGDGADGAAGQDPGRRRDCRGRRGPGGDVVPVAEQDCPGQRLGRAVHRFGDDVAAGWQNDAGSGSRRQRLSGTSGRRLGRAVPGL</sequence>
<evidence type="ECO:0000313" key="2">
    <source>
        <dbReference type="EMBL" id="EAQ79619.1"/>
    </source>
</evidence>
<dbReference type="AlphaFoldDB" id="A3ZV53"/>
<reference evidence="2 3" key="1">
    <citation type="submission" date="2006-02" db="EMBL/GenBank/DDBJ databases">
        <authorList>
            <person name="Amann R."/>
            <person name="Ferriera S."/>
            <person name="Johnson J."/>
            <person name="Kravitz S."/>
            <person name="Halpern A."/>
            <person name="Remington K."/>
            <person name="Beeson K."/>
            <person name="Tran B."/>
            <person name="Rogers Y.-H."/>
            <person name="Friedman R."/>
            <person name="Venter J.C."/>
        </authorList>
    </citation>
    <scope>NUCLEOTIDE SEQUENCE [LARGE SCALE GENOMIC DNA]</scope>
    <source>
        <strain evidence="2 3">DSM 3645</strain>
    </source>
</reference>
<dbReference type="Proteomes" id="UP000004358">
    <property type="component" value="Unassembled WGS sequence"/>
</dbReference>
<dbReference type="EMBL" id="AANZ01000014">
    <property type="protein sequence ID" value="EAQ79619.1"/>
    <property type="molecule type" value="Genomic_DNA"/>
</dbReference>
<dbReference type="HOGENOM" id="CLU_2128647_0_0_0"/>
<protein>
    <submittedName>
        <fullName evidence="2">Uncharacterized protein</fullName>
    </submittedName>
</protein>
<proteinExistence type="predicted"/>
<evidence type="ECO:0000313" key="3">
    <source>
        <dbReference type="Proteomes" id="UP000004358"/>
    </source>
</evidence>
<feature type="compositionally biased region" description="Low complexity" evidence="1">
    <location>
        <begin position="90"/>
        <end position="104"/>
    </location>
</feature>
<accession>A3ZV53</accession>
<feature type="compositionally biased region" description="Basic and acidic residues" evidence="1">
    <location>
        <begin position="18"/>
        <end position="32"/>
    </location>
</feature>
<gene>
    <name evidence="2" type="ORF">DSM3645_04048</name>
</gene>
<evidence type="ECO:0000256" key="1">
    <source>
        <dbReference type="SAM" id="MobiDB-lite"/>
    </source>
</evidence>